<dbReference type="CDD" id="cd14337">
    <property type="entry name" value="UBA_MARK_Par1"/>
    <property type="match status" value="2"/>
</dbReference>
<feature type="compositionally biased region" description="Polar residues" evidence="19">
    <location>
        <begin position="502"/>
        <end position="511"/>
    </location>
</feature>
<keyword evidence="11 18" id="KW-0547">Nucleotide-binding</keyword>
<sequence length="1499" mass="163071">MMETATQEQLGGAHESFHKQNGNGPNGHVINEHSTMLVKTSEMESDNSNKEDAKQCEDKKEEEIQMGGVYKNDQSALDQTTKSIDEQSNNVIANVGDDKNVINPNDNEDKCEVKNEQETNKIEIGDKDSKIKELESGNDELADADVKKEGSKTEVDNTVDSSSNHDVINSTNFTDVTNDVNQDGPDTLPTMVSELPESDVPILVTSTNQSTNESNVGQAQNKAECEGSDKSDQKHIESGSESDQKSEPECDIGHKTVEVGDEKKKEPTSTTSSCAPSPAAIVNKDCDIFNFKSGSIKKKDLVPDKVPWNENEIKPIIEATYKTTTWDDIWETKMKTQPLKPLDIELPKPKVNKSVEVSTNKAKQSSPKILKDTSKPPDPTVTKVVKTTRFKITPHVDIPTVEEEKEPSPGRENSEEGSSEHLLPPDAPRIESNLNELTMVESQLKKLGVAAEEMVLKKQLKSLCVDMEDDVDEIILQRRDSNRHTMTVTPHTKLSKAKTLARRNSNTESDGSSGGIAKRLGWLNIFKKRPSTTPPPQTPPPEKEKHEKPATTGAAAPIPKTATTTAKRLAQPPLLAQLNPRVLVIPEGSENNISSSRLMSSRRESSRRERDEPHIGKYKLLKTIGKGNFAKVKLAKHVPTGKEVAIKIIDKTQLNPGSLQKLFREVRIMKMLDHPNIVKLFQVIETEKTLYLVMEYASGGEVFDYLVLHGRMKEKEARAKFRQIVSAVQYCHQKKIIHRDLKAENLLLDSEMNIKIADFGFSNEFTPGNKLDTFCGSPPYAAPELFQGKKYDGPEVDVWSLGVILYTLVSGSLPFDGSTLRELRERVLRGKYRIPFYMSTDCENLLKKFLVLNPAKRASLEVSGEVTLEALVGLGYSRSEIEESLSQAKYDDVFATYLLLGRKSTDVRGAPVTSSGGAGTNHTHNSSISPAPTNFKRQNTIDSASIKENTARLNAGRPAKNTASIAPLDTKCVEGLLSEALVGLGYSRSEIEESLSQAKYDDVFATYLLLGRKSTDPESDGSRSGSSLSLRNLQPGSGGGATGGSGSSRSWPQSPSHRGVHRSISASNAKPSRRASSGGETLRESTVATATNSAGGGAPVTSSGGAGTNHTHNSSISPAPTNFKRQNTIDSASIKENTARLNAGRPAKNTASIAPLDTNTSNIGKPRGVTKSNTMTGNRTTLTPGGSVGRRSTISYDAKAASNEKTNTAGDTPTHVNSGDTQGRSSSKGHAKSASISSARGGHQASTTPPLQENTDPSTLAPADPLRQSGLGSGVSNNRSGVPVLENPKCGLGSGVSNNRSGVLQTVMYAQLSMSKIECSRVDGILLYHKLRQRGYSGSRAPTGGPPQDASARPSFFSKLSSRFSKRVGLTYLLVQMPMAMEPVPKHNVVSNAVNDDQVKPRSLRFTWSMKTTSSRDPNEIMAEIRKVLDANNCDYEQRERFLLLCVHGDPNTDSLVQWEIEVCKLPRLSLNGVRFKRISGTSIGFKNIASKIANELKL</sequence>
<dbReference type="SUPFAM" id="SSF103243">
    <property type="entry name" value="KA1-like"/>
    <property type="match status" value="1"/>
</dbReference>
<feature type="compositionally biased region" description="Polar residues" evidence="19">
    <location>
        <begin position="1149"/>
        <end position="1163"/>
    </location>
</feature>
<evidence type="ECO:0000256" key="9">
    <source>
        <dbReference type="ARBA" id="ARBA00022679"/>
    </source>
</evidence>
<accession>A0A3Q0JBI3</accession>
<feature type="domain" description="UBA" evidence="21">
    <location>
        <begin position="967"/>
        <end position="1011"/>
    </location>
</feature>
<evidence type="ECO:0000256" key="11">
    <source>
        <dbReference type="ARBA" id="ARBA00022741"/>
    </source>
</evidence>
<dbReference type="InterPro" id="IPR028375">
    <property type="entry name" value="KA1/Ssp2_C"/>
</dbReference>
<evidence type="ECO:0000256" key="7">
    <source>
        <dbReference type="ARBA" id="ARBA00022527"/>
    </source>
</evidence>
<feature type="region of interest" description="Disordered" evidence="19">
    <location>
        <begin position="1"/>
        <end position="119"/>
    </location>
</feature>
<dbReference type="InterPro" id="IPR001772">
    <property type="entry name" value="KA1_dom"/>
</dbReference>
<evidence type="ECO:0000256" key="4">
    <source>
        <dbReference type="ARBA" id="ARBA00006234"/>
    </source>
</evidence>
<dbReference type="RefSeq" id="XP_026685796.1">
    <property type="nucleotide sequence ID" value="XM_026829995.1"/>
</dbReference>
<dbReference type="PANTHER" id="PTHR24346">
    <property type="entry name" value="MAP/MICROTUBULE AFFINITY-REGULATING KINASE"/>
    <property type="match status" value="1"/>
</dbReference>
<dbReference type="GO" id="GO:0005737">
    <property type="term" value="C:cytoplasm"/>
    <property type="evidence" value="ECO:0007669"/>
    <property type="project" value="UniProtKB-SubCell"/>
</dbReference>
<evidence type="ECO:0000256" key="1">
    <source>
        <dbReference type="ARBA" id="ARBA00001946"/>
    </source>
</evidence>
<gene>
    <name evidence="24" type="primary">LOC103522428</name>
</gene>
<feature type="compositionally biased region" description="Polar residues" evidence="19">
    <location>
        <begin position="1064"/>
        <end position="1093"/>
    </location>
</feature>
<dbReference type="GO" id="GO:0035556">
    <property type="term" value="P:intracellular signal transduction"/>
    <property type="evidence" value="ECO:0007669"/>
    <property type="project" value="TreeGrafter"/>
</dbReference>
<feature type="compositionally biased region" description="Polar residues" evidence="19">
    <location>
        <begin position="912"/>
        <end position="935"/>
    </location>
</feature>
<evidence type="ECO:0000256" key="5">
    <source>
        <dbReference type="ARBA" id="ARBA00012513"/>
    </source>
</evidence>
<keyword evidence="8" id="KW-0597">Phosphoprotein</keyword>
<dbReference type="Pfam" id="PF02149">
    <property type="entry name" value="KA1"/>
    <property type="match status" value="1"/>
</dbReference>
<dbReference type="Gene3D" id="3.30.310.80">
    <property type="entry name" value="Kinase associated domain 1, KA1"/>
    <property type="match status" value="1"/>
</dbReference>
<feature type="binding site" evidence="18">
    <location>
        <position position="647"/>
    </location>
    <ligand>
        <name>ATP</name>
        <dbReference type="ChEBI" id="CHEBI:30616"/>
    </ligand>
</feature>
<feature type="compositionally biased region" description="Polar residues" evidence="19">
    <location>
        <begin position="355"/>
        <end position="367"/>
    </location>
</feature>
<dbReference type="SMART" id="SM00165">
    <property type="entry name" value="UBA"/>
    <property type="match status" value="2"/>
</dbReference>
<dbReference type="FunFam" id="3.30.310.80:FF:000001">
    <property type="entry name" value="Non-specific serine/threonine protein kinase"/>
    <property type="match status" value="1"/>
</dbReference>
<evidence type="ECO:0000256" key="17">
    <source>
        <dbReference type="ARBA" id="ARBA00048679"/>
    </source>
</evidence>
<dbReference type="Pfam" id="PF00069">
    <property type="entry name" value="Pkinase"/>
    <property type="match status" value="1"/>
</dbReference>
<evidence type="ECO:0000259" key="22">
    <source>
        <dbReference type="PROSITE" id="PS50032"/>
    </source>
</evidence>
<feature type="compositionally biased region" description="Polar residues" evidence="19">
    <location>
        <begin position="204"/>
        <end position="221"/>
    </location>
</feature>
<dbReference type="FunFam" id="1.10.8.10:FF:000005">
    <property type="entry name" value="Non-specific serine/threonine protein kinase"/>
    <property type="match status" value="2"/>
</dbReference>
<evidence type="ECO:0000256" key="14">
    <source>
        <dbReference type="ARBA" id="ARBA00022842"/>
    </source>
</evidence>
<comment type="subcellular location">
    <subcellularLocation>
        <location evidence="2">Cell projection</location>
    </subcellularLocation>
    <subcellularLocation>
        <location evidence="3">Cytoplasm</location>
    </subcellularLocation>
</comment>
<evidence type="ECO:0000256" key="15">
    <source>
        <dbReference type="ARBA" id="ARBA00023273"/>
    </source>
</evidence>
<evidence type="ECO:0000313" key="23">
    <source>
        <dbReference type="Proteomes" id="UP000079169"/>
    </source>
</evidence>
<keyword evidence="15" id="KW-0966">Cell projection</keyword>
<feature type="domain" description="KA1" evidence="22">
    <location>
        <begin position="1450"/>
        <end position="1499"/>
    </location>
</feature>
<feature type="region of interest" description="Disordered" evidence="19">
    <location>
        <begin position="1138"/>
        <end position="1297"/>
    </location>
</feature>
<feature type="compositionally biased region" description="Low complexity" evidence="19">
    <location>
        <begin position="268"/>
        <end position="279"/>
    </location>
</feature>
<keyword evidence="10" id="KW-0479">Metal-binding</keyword>
<dbReference type="GO" id="GO:0000226">
    <property type="term" value="P:microtubule cytoskeleton organization"/>
    <property type="evidence" value="ECO:0007669"/>
    <property type="project" value="TreeGrafter"/>
</dbReference>
<dbReference type="GO" id="GO:0046872">
    <property type="term" value="F:metal ion binding"/>
    <property type="evidence" value="ECO:0007669"/>
    <property type="project" value="UniProtKB-KW"/>
</dbReference>
<dbReference type="PROSITE" id="PS00107">
    <property type="entry name" value="PROTEIN_KINASE_ATP"/>
    <property type="match status" value="1"/>
</dbReference>
<dbReference type="PROSITE" id="PS50011">
    <property type="entry name" value="PROTEIN_KINASE_DOM"/>
    <property type="match status" value="1"/>
</dbReference>
<evidence type="ECO:0000256" key="12">
    <source>
        <dbReference type="ARBA" id="ARBA00022777"/>
    </source>
</evidence>
<dbReference type="GO" id="GO:0005524">
    <property type="term" value="F:ATP binding"/>
    <property type="evidence" value="ECO:0007669"/>
    <property type="project" value="UniProtKB-UniRule"/>
</dbReference>
<evidence type="ECO:0000313" key="24">
    <source>
        <dbReference type="RefSeq" id="XP_026685796.1"/>
    </source>
</evidence>
<feature type="compositionally biased region" description="Polar residues" evidence="19">
    <location>
        <begin position="1203"/>
        <end position="1258"/>
    </location>
</feature>
<dbReference type="PROSITE" id="PS00108">
    <property type="entry name" value="PROTEIN_KINASE_ST"/>
    <property type="match status" value="1"/>
</dbReference>
<dbReference type="CDD" id="cd14072">
    <property type="entry name" value="STKc_MARK"/>
    <property type="match status" value="1"/>
</dbReference>
<feature type="compositionally biased region" description="Polar residues" evidence="19">
    <location>
        <begin position="72"/>
        <end position="92"/>
    </location>
</feature>
<keyword evidence="7" id="KW-0723">Serine/threonine-protein kinase</keyword>
<feature type="domain" description="Protein kinase" evidence="20">
    <location>
        <begin position="618"/>
        <end position="872"/>
    </location>
</feature>
<dbReference type="KEGG" id="dci:103522428"/>
<evidence type="ECO:0000256" key="6">
    <source>
        <dbReference type="ARBA" id="ARBA00022490"/>
    </source>
</evidence>
<feature type="region of interest" description="Disordered" evidence="19">
    <location>
        <begin position="592"/>
        <end position="613"/>
    </location>
</feature>
<dbReference type="STRING" id="121845.A0A3Q0JBI3"/>
<dbReference type="Gene3D" id="1.10.8.10">
    <property type="entry name" value="DNA helicase RuvA subunit, C-terminal domain"/>
    <property type="match status" value="2"/>
</dbReference>
<keyword evidence="9" id="KW-0808">Transferase</keyword>
<dbReference type="GeneID" id="103522428"/>
<feature type="region of interest" description="Disordered" evidence="19">
    <location>
        <begin position="132"/>
        <end position="279"/>
    </location>
</feature>
<organism evidence="23 24">
    <name type="scientific">Diaphorina citri</name>
    <name type="common">Asian citrus psyllid</name>
    <dbReference type="NCBI Taxonomy" id="121845"/>
    <lineage>
        <taxon>Eukaryota</taxon>
        <taxon>Metazoa</taxon>
        <taxon>Ecdysozoa</taxon>
        <taxon>Arthropoda</taxon>
        <taxon>Hexapoda</taxon>
        <taxon>Insecta</taxon>
        <taxon>Pterygota</taxon>
        <taxon>Neoptera</taxon>
        <taxon>Paraneoptera</taxon>
        <taxon>Hemiptera</taxon>
        <taxon>Sternorrhyncha</taxon>
        <taxon>Psylloidea</taxon>
        <taxon>Psyllidae</taxon>
        <taxon>Diaphorininae</taxon>
        <taxon>Diaphorina</taxon>
    </lineage>
</organism>
<feature type="compositionally biased region" description="Low complexity" evidence="19">
    <location>
        <begin position="1047"/>
        <end position="1056"/>
    </location>
</feature>
<feature type="compositionally biased region" description="Low complexity" evidence="19">
    <location>
        <begin position="550"/>
        <end position="559"/>
    </location>
</feature>
<feature type="compositionally biased region" description="Basic and acidic residues" evidence="19">
    <location>
        <begin position="223"/>
        <end position="267"/>
    </location>
</feature>
<feature type="region of interest" description="Disordered" evidence="19">
    <location>
        <begin position="394"/>
        <end position="429"/>
    </location>
</feature>
<dbReference type="GO" id="GO:0042995">
    <property type="term" value="C:cell projection"/>
    <property type="evidence" value="ECO:0007669"/>
    <property type="project" value="UniProtKB-SubCell"/>
</dbReference>
<dbReference type="InterPro" id="IPR017441">
    <property type="entry name" value="Protein_kinase_ATP_BS"/>
</dbReference>
<feature type="domain" description="UBA" evidence="21">
    <location>
        <begin position="861"/>
        <end position="901"/>
    </location>
</feature>
<evidence type="ECO:0000256" key="8">
    <source>
        <dbReference type="ARBA" id="ARBA00022553"/>
    </source>
</evidence>
<dbReference type="PROSITE" id="PS50030">
    <property type="entry name" value="UBA"/>
    <property type="match status" value="2"/>
</dbReference>
<feature type="compositionally biased region" description="Basic and acidic residues" evidence="19">
    <location>
        <begin position="107"/>
        <end position="119"/>
    </location>
</feature>
<dbReference type="SUPFAM" id="SSF56112">
    <property type="entry name" value="Protein kinase-like (PK-like)"/>
    <property type="match status" value="1"/>
</dbReference>
<evidence type="ECO:0000256" key="13">
    <source>
        <dbReference type="ARBA" id="ARBA00022840"/>
    </source>
</evidence>
<evidence type="ECO:0000256" key="16">
    <source>
        <dbReference type="ARBA" id="ARBA00047899"/>
    </source>
</evidence>
<dbReference type="InterPro" id="IPR015940">
    <property type="entry name" value="UBA"/>
</dbReference>
<evidence type="ECO:0000256" key="2">
    <source>
        <dbReference type="ARBA" id="ARBA00004316"/>
    </source>
</evidence>
<feature type="region of interest" description="Disordered" evidence="19">
    <location>
        <begin position="1013"/>
        <end position="1124"/>
    </location>
</feature>
<evidence type="ECO:0000256" key="3">
    <source>
        <dbReference type="ARBA" id="ARBA00004496"/>
    </source>
</evidence>
<dbReference type="FunFam" id="3.30.200.20:FF:000003">
    <property type="entry name" value="Non-specific serine/threonine protein kinase"/>
    <property type="match status" value="1"/>
</dbReference>
<proteinExistence type="inferred from homology"/>
<keyword evidence="14" id="KW-0460">Magnesium</keyword>
<name>A0A3Q0JBI3_DIACI</name>
<evidence type="ECO:0000259" key="21">
    <source>
        <dbReference type="PROSITE" id="PS50030"/>
    </source>
</evidence>
<evidence type="ECO:0000256" key="18">
    <source>
        <dbReference type="PROSITE-ProRule" id="PRU10141"/>
    </source>
</evidence>
<dbReference type="Gene3D" id="3.30.200.20">
    <property type="entry name" value="Phosphorylase Kinase, domain 1"/>
    <property type="match status" value="1"/>
</dbReference>
<feature type="compositionally biased region" description="Polar residues" evidence="19">
    <location>
        <begin position="156"/>
        <end position="181"/>
    </location>
</feature>
<comment type="catalytic activity">
    <reaction evidence="16">
        <text>L-threonyl-[protein] + ATP = O-phospho-L-threonyl-[protein] + ADP + H(+)</text>
        <dbReference type="Rhea" id="RHEA:46608"/>
        <dbReference type="Rhea" id="RHEA-COMP:11060"/>
        <dbReference type="Rhea" id="RHEA-COMP:11605"/>
        <dbReference type="ChEBI" id="CHEBI:15378"/>
        <dbReference type="ChEBI" id="CHEBI:30013"/>
        <dbReference type="ChEBI" id="CHEBI:30616"/>
        <dbReference type="ChEBI" id="CHEBI:61977"/>
        <dbReference type="ChEBI" id="CHEBI:456216"/>
        <dbReference type="EC" id="2.7.11.1"/>
    </reaction>
</comment>
<keyword evidence="13 18" id="KW-0067">ATP-binding</keyword>
<dbReference type="InterPro" id="IPR008271">
    <property type="entry name" value="Ser/Thr_kinase_AS"/>
</dbReference>
<dbReference type="GO" id="GO:0106310">
    <property type="term" value="F:protein serine kinase activity"/>
    <property type="evidence" value="ECO:0007669"/>
    <property type="project" value="RHEA"/>
</dbReference>
<dbReference type="PANTHER" id="PTHR24346:SF82">
    <property type="entry name" value="KP78A-RELATED"/>
    <property type="match status" value="1"/>
</dbReference>
<dbReference type="Proteomes" id="UP000079169">
    <property type="component" value="Unplaced"/>
</dbReference>
<keyword evidence="6" id="KW-0963">Cytoplasm</keyword>
<evidence type="ECO:0000256" key="19">
    <source>
        <dbReference type="SAM" id="MobiDB-lite"/>
    </source>
</evidence>
<protein>
    <recommendedName>
        <fullName evidence="5">non-specific serine/threonine protein kinase</fullName>
        <ecNumber evidence="5">2.7.11.1</ecNumber>
    </recommendedName>
</protein>
<comment type="similarity">
    <text evidence="4">Belongs to the protein kinase superfamily. CAMK Ser/Thr protein kinase family. SNF1 subfamily.</text>
</comment>
<keyword evidence="12 24" id="KW-0418">Kinase</keyword>
<dbReference type="PROSITE" id="PS50032">
    <property type="entry name" value="KA1"/>
    <property type="match status" value="1"/>
</dbReference>
<feature type="compositionally biased region" description="Polar residues" evidence="19">
    <location>
        <begin position="1170"/>
        <end position="1195"/>
    </location>
</feature>
<keyword evidence="23" id="KW-1185">Reference proteome</keyword>
<dbReference type="PaxDb" id="121845-A0A3Q0JBI3"/>
<reference evidence="24" key="1">
    <citation type="submission" date="2025-08" db="UniProtKB">
        <authorList>
            <consortium name="RefSeq"/>
        </authorList>
    </citation>
    <scope>IDENTIFICATION</scope>
</reference>
<dbReference type="InterPro" id="IPR011009">
    <property type="entry name" value="Kinase-like_dom_sf"/>
</dbReference>
<dbReference type="InterPro" id="IPR049508">
    <property type="entry name" value="MARK1-4_cat"/>
</dbReference>
<feature type="region of interest" description="Disordered" evidence="19">
    <location>
        <begin position="353"/>
        <end position="381"/>
    </location>
</feature>
<feature type="compositionally biased region" description="Low complexity" evidence="19">
    <location>
        <begin position="1022"/>
        <end position="1031"/>
    </location>
</feature>
<comment type="catalytic activity">
    <reaction evidence="17">
        <text>L-seryl-[protein] + ATP = O-phospho-L-seryl-[protein] + ADP + H(+)</text>
        <dbReference type="Rhea" id="RHEA:17989"/>
        <dbReference type="Rhea" id="RHEA-COMP:9863"/>
        <dbReference type="Rhea" id="RHEA-COMP:11604"/>
        <dbReference type="ChEBI" id="CHEBI:15378"/>
        <dbReference type="ChEBI" id="CHEBI:29999"/>
        <dbReference type="ChEBI" id="CHEBI:30616"/>
        <dbReference type="ChEBI" id="CHEBI:83421"/>
        <dbReference type="ChEBI" id="CHEBI:456216"/>
        <dbReference type="EC" id="2.7.11.1"/>
    </reaction>
</comment>
<dbReference type="CDD" id="cd12196">
    <property type="entry name" value="MARK1-3_C"/>
    <property type="match status" value="1"/>
</dbReference>
<dbReference type="FunFam" id="1.10.510.10:FF:000156">
    <property type="entry name" value="Serine/threonine-protein kinase SIK3 homolog"/>
    <property type="match status" value="1"/>
</dbReference>
<comment type="cofactor">
    <cofactor evidence="1">
        <name>Mg(2+)</name>
        <dbReference type="ChEBI" id="CHEBI:18420"/>
    </cofactor>
</comment>
<evidence type="ECO:0000256" key="10">
    <source>
        <dbReference type="ARBA" id="ARBA00022723"/>
    </source>
</evidence>
<dbReference type="SMART" id="SM00220">
    <property type="entry name" value="S_TKc"/>
    <property type="match status" value="1"/>
</dbReference>
<feature type="compositionally biased region" description="Polar residues" evidence="19">
    <location>
        <begin position="1100"/>
        <end position="1124"/>
    </location>
</feature>
<feature type="compositionally biased region" description="Basic and acidic residues" evidence="19">
    <location>
        <begin position="47"/>
        <end position="63"/>
    </location>
</feature>
<feature type="region of interest" description="Disordered" evidence="19">
    <location>
        <begin position="909"/>
        <end position="935"/>
    </location>
</feature>
<dbReference type="InterPro" id="IPR000719">
    <property type="entry name" value="Prot_kinase_dom"/>
</dbReference>
<dbReference type="GO" id="GO:0050321">
    <property type="term" value="F:tau-protein kinase activity"/>
    <property type="evidence" value="ECO:0007669"/>
    <property type="project" value="TreeGrafter"/>
</dbReference>
<feature type="compositionally biased region" description="Basic and acidic residues" evidence="19">
    <location>
        <begin position="144"/>
        <end position="155"/>
    </location>
</feature>
<feature type="compositionally biased region" description="Basic and acidic residues" evidence="19">
    <location>
        <begin position="601"/>
        <end position="613"/>
    </location>
</feature>
<evidence type="ECO:0000259" key="20">
    <source>
        <dbReference type="PROSITE" id="PS50011"/>
    </source>
</evidence>
<feature type="compositionally biased region" description="Gly residues" evidence="19">
    <location>
        <begin position="1036"/>
        <end position="1046"/>
    </location>
</feature>
<feature type="region of interest" description="Disordered" evidence="19">
    <location>
        <begin position="482"/>
        <end position="559"/>
    </location>
</feature>
<dbReference type="EC" id="2.7.11.1" evidence="5"/>
<dbReference type="Gene3D" id="1.10.510.10">
    <property type="entry name" value="Transferase(Phosphotransferase) domain 1"/>
    <property type="match status" value="1"/>
</dbReference>